<reference evidence="2 3" key="1">
    <citation type="submission" date="2016-10" db="EMBL/GenBank/DDBJ databases">
        <title>Draft genome sequence of Coniochaeta ligniaria NRRL30616, a lignocellulolytic fungus for bioabatement of inhibitors in plant biomass hydrolysates.</title>
        <authorList>
            <consortium name="DOE Joint Genome Institute"/>
            <person name="Jimenez D.J."/>
            <person name="Hector R.E."/>
            <person name="Riley R."/>
            <person name="Sun H."/>
            <person name="Grigoriev I.V."/>
            <person name="Van Elsas J.D."/>
            <person name="Nichols N.N."/>
        </authorList>
    </citation>
    <scope>NUCLEOTIDE SEQUENCE [LARGE SCALE GENOMIC DNA]</scope>
    <source>
        <strain evidence="2 3">NRRL 30616</strain>
    </source>
</reference>
<evidence type="ECO:0000256" key="1">
    <source>
        <dbReference type="SAM" id="MobiDB-lite"/>
    </source>
</evidence>
<evidence type="ECO:0000313" key="3">
    <source>
        <dbReference type="Proteomes" id="UP000182658"/>
    </source>
</evidence>
<sequence length="116" mass="12940">MCCLKQQSATRALRYRRDQPNLRYPPHEPGMPPPPPDYEPLTVVDEDMRLPVVQAHPGHDSSSRFPLPFPVAFPSPSLPIPLLPLLPHFLASLSPGLENTVSTSDHPRPTVSYLFP</sequence>
<dbReference type="EMBL" id="KV875094">
    <property type="protein sequence ID" value="OIW32842.1"/>
    <property type="molecule type" value="Genomic_DNA"/>
</dbReference>
<accession>A0A1J7JYE1</accession>
<keyword evidence="3" id="KW-1185">Reference proteome</keyword>
<organism evidence="2 3">
    <name type="scientific">Coniochaeta ligniaria NRRL 30616</name>
    <dbReference type="NCBI Taxonomy" id="1408157"/>
    <lineage>
        <taxon>Eukaryota</taxon>
        <taxon>Fungi</taxon>
        <taxon>Dikarya</taxon>
        <taxon>Ascomycota</taxon>
        <taxon>Pezizomycotina</taxon>
        <taxon>Sordariomycetes</taxon>
        <taxon>Sordariomycetidae</taxon>
        <taxon>Coniochaetales</taxon>
        <taxon>Coniochaetaceae</taxon>
        <taxon>Coniochaeta</taxon>
    </lineage>
</organism>
<gene>
    <name evidence="2" type="ORF">CONLIGDRAFT_640014</name>
</gene>
<proteinExistence type="predicted"/>
<dbReference type="Proteomes" id="UP000182658">
    <property type="component" value="Unassembled WGS sequence"/>
</dbReference>
<feature type="region of interest" description="Disordered" evidence="1">
    <location>
        <begin position="6"/>
        <end position="41"/>
    </location>
</feature>
<name>A0A1J7JYE1_9PEZI</name>
<protein>
    <submittedName>
        <fullName evidence="2">Uncharacterized protein</fullName>
    </submittedName>
</protein>
<dbReference type="AlphaFoldDB" id="A0A1J7JYE1"/>
<feature type="compositionally biased region" description="Pro residues" evidence="1">
    <location>
        <begin position="27"/>
        <end position="38"/>
    </location>
</feature>
<feature type="region of interest" description="Disordered" evidence="1">
    <location>
        <begin position="96"/>
        <end position="116"/>
    </location>
</feature>
<dbReference type="InParanoid" id="A0A1J7JYE1"/>
<evidence type="ECO:0000313" key="2">
    <source>
        <dbReference type="EMBL" id="OIW32842.1"/>
    </source>
</evidence>